<dbReference type="CDD" id="cd14014">
    <property type="entry name" value="STKc_PknB_like"/>
    <property type="match status" value="1"/>
</dbReference>
<proteinExistence type="predicted"/>
<keyword evidence="2" id="KW-0547">Nucleotide-binding</keyword>
<dbReference type="Gene3D" id="1.10.510.10">
    <property type="entry name" value="Transferase(Phosphotransferase) domain 1"/>
    <property type="match status" value="1"/>
</dbReference>
<dbReference type="OrthoDB" id="9801841at2"/>
<organism evidence="7 8">
    <name type="scientific">Aliiruegeria haliotis</name>
    <dbReference type="NCBI Taxonomy" id="1280846"/>
    <lineage>
        <taxon>Bacteria</taxon>
        <taxon>Pseudomonadati</taxon>
        <taxon>Pseudomonadota</taxon>
        <taxon>Alphaproteobacteria</taxon>
        <taxon>Rhodobacterales</taxon>
        <taxon>Roseobacteraceae</taxon>
        <taxon>Aliiruegeria</taxon>
    </lineage>
</organism>
<dbReference type="Proteomes" id="UP000239480">
    <property type="component" value="Unassembled WGS sequence"/>
</dbReference>
<dbReference type="InterPro" id="IPR008266">
    <property type="entry name" value="Tyr_kinase_AS"/>
</dbReference>
<dbReference type="PROSITE" id="PS50011">
    <property type="entry name" value="PROTEIN_KINASE_DOM"/>
    <property type="match status" value="1"/>
</dbReference>
<dbReference type="PANTHER" id="PTHR43289">
    <property type="entry name" value="MITOGEN-ACTIVATED PROTEIN KINASE KINASE KINASE 20-RELATED"/>
    <property type="match status" value="1"/>
</dbReference>
<dbReference type="GO" id="GO:0004674">
    <property type="term" value="F:protein serine/threonine kinase activity"/>
    <property type="evidence" value="ECO:0007669"/>
    <property type="project" value="UniProtKB-KW"/>
</dbReference>
<keyword evidence="4" id="KW-0067">ATP-binding</keyword>
<comment type="caution">
    <text evidence="7">The sequence shown here is derived from an EMBL/GenBank/DDBJ whole genome shotgun (WGS) entry which is preliminary data.</text>
</comment>
<dbReference type="RefSeq" id="WP_106203183.1">
    <property type="nucleotide sequence ID" value="NZ_PVTD01000001.1"/>
</dbReference>
<keyword evidence="8" id="KW-1185">Reference proteome</keyword>
<dbReference type="AlphaFoldDB" id="A0A2T0RYZ9"/>
<evidence type="ECO:0000256" key="5">
    <source>
        <dbReference type="SAM" id="MobiDB-lite"/>
    </source>
</evidence>
<protein>
    <submittedName>
        <fullName evidence="7">Serine/threonine protein kinase</fullName>
    </submittedName>
</protein>
<accession>A0A2T0RYZ9</accession>
<dbReference type="GO" id="GO:0005524">
    <property type="term" value="F:ATP binding"/>
    <property type="evidence" value="ECO:0007669"/>
    <property type="project" value="UniProtKB-KW"/>
</dbReference>
<dbReference type="InterPro" id="IPR000719">
    <property type="entry name" value="Prot_kinase_dom"/>
</dbReference>
<reference evidence="7 8" key="1">
    <citation type="submission" date="2018-03" db="EMBL/GenBank/DDBJ databases">
        <title>Genomic Encyclopedia of Archaeal and Bacterial Type Strains, Phase II (KMG-II): from individual species to whole genera.</title>
        <authorList>
            <person name="Goeker M."/>
        </authorList>
    </citation>
    <scope>NUCLEOTIDE SEQUENCE [LARGE SCALE GENOMIC DNA]</scope>
    <source>
        <strain evidence="7 8">DSM 29328</strain>
    </source>
</reference>
<sequence>MTDSMTMPGAPPDSLPPGTPLLQGQFLIESFLNAGGFGITYLARNSLERRVVLKECYPSSICCRSQSVVHARTRTDKTEFDLVVRLFGEEARRLAKLDHPNIVGVQDVFEECGTGYMVLDYVEGNDLLDIIELEPSRLGPPEIRQITRKLLDAIGHVHRLGILHRDISPDNILLDSKGEPILIDFGAARDRARRASRVLSALQVVKDGYSPQEFYLAGSQQGPSGDLYSLGATLHHMLTGELPIFTTFRLAALAEQKPDPYVPLVGRVPGFDKHFLGAIDKALNVFAKDRLQSAEEWLEMIDDTVRHRKLSAKVSDDPEVARRIRELVADTNAIVKVEQERAETQRAEQARREEAERLEREAARARAREEALREARESAEAALAAARNDSATVARDGDGNSLVRDNPERRPGWVRRTFSGLRRVASTRRVGQMEGY</sequence>
<evidence type="ECO:0000256" key="2">
    <source>
        <dbReference type="ARBA" id="ARBA00022741"/>
    </source>
</evidence>
<evidence type="ECO:0000259" key="6">
    <source>
        <dbReference type="PROSITE" id="PS50011"/>
    </source>
</evidence>
<feature type="domain" description="Protein kinase" evidence="6">
    <location>
        <begin position="26"/>
        <end position="310"/>
    </location>
</feature>
<dbReference type="Gene3D" id="3.30.200.20">
    <property type="entry name" value="Phosphorylase Kinase, domain 1"/>
    <property type="match status" value="1"/>
</dbReference>
<evidence type="ECO:0000256" key="1">
    <source>
        <dbReference type="ARBA" id="ARBA00022679"/>
    </source>
</evidence>
<keyword evidence="7" id="KW-0723">Serine/threonine-protein kinase</keyword>
<feature type="region of interest" description="Disordered" evidence="5">
    <location>
        <begin position="384"/>
        <end position="414"/>
    </location>
</feature>
<evidence type="ECO:0000256" key="4">
    <source>
        <dbReference type="ARBA" id="ARBA00022840"/>
    </source>
</evidence>
<dbReference type="EMBL" id="PVTD01000001">
    <property type="protein sequence ID" value="PRY26416.1"/>
    <property type="molecule type" value="Genomic_DNA"/>
</dbReference>
<gene>
    <name evidence="7" type="ORF">CLV78_101511</name>
</gene>
<evidence type="ECO:0000256" key="3">
    <source>
        <dbReference type="ARBA" id="ARBA00022777"/>
    </source>
</evidence>
<dbReference type="SUPFAM" id="SSF56112">
    <property type="entry name" value="Protein kinase-like (PK-like)"/>
    <property type="match status" value="1"/>
</dbReference>
<evidence type="ECO:0000313" key="8">
    <source>
        <dbReference type="Proteomes" id="UP000239480"/>
    </source>
</evidence>
<keyword evidence="1" id="KW-0808">Transferase</keyword>
<name>A0A2T0RYZ9_9RHOB</name>
<evidence type="ECO:0000313" key="7">
    <source>
        <dbReference type="EMBL" id="PRY26416.1"/>
    </source>
</evidence>
<dbReference type="Pfam" id="PF00069">
    <property type="entry name" value="Pkinase"/>
    <property type="match status" value="1"/>
</dbReference>
<keyword evidence="3 7" id="KW-0418">Kinase</keyword>
<dbReference type="PANTHER" id="PTHR43289:SF34">
    <property type="entry name" value="SERINE_THREONINE-PROTEIN KINASE YBDM-RELATED"/>
    <property type="match status" value="1"/>
</dbReference>
<dbReference type="InterPro" id="IPR011009">
    <property type="entry name" value="Kinase-like_dom_sf"/>
</dbReference>
<dbReference type="PROSITE" id="PS00109">
    <property type="entry name" value="PROTEIN_KINASE_TYR"/>
    <property type="match status" value="1"/>
</dbReference>